<dbReference type="InterPro" id="IPR029016">
    <property type="entry name" value="GAF-like_dom_sf"/>
</dbReference>
<protein>
    <submittedName>
        <fullName evidence="2">GAF domain-containing protein</fullName>
    </submittedName>
</protein>
<dbReference type="SUPFAM" id="SSF55781">
    <property type="entry name" value="GAF domain-like"/>
    <property type="match status" value="1"/>
</dbReference>
<keyword evidence="3" id="KW-1185">Reference proteome</keyword>
<dbReference type="EMBL" id="JBHRSD010000011">
    <property type="protein sequence ID" value="MFC3032384.1"/>
    <property type="molecule type" value="Genomic_DNA"/>
</dbReference>
<comment type="caution">
    <text evidence="2">The sequence shown here is derived from an EMBL/GenBank/DDBJ whole genome shotgun (WGS) entry which is preliminary data.</text>
</comment>
<gene>
    <name evidence="2" type="ORF">ACFOEE_07635</name>
</gene>
<evidence type="ECO:0000313" key="2">
    <source>
        <dbReference type="EMBL" id="MFC3032384.1"/>
    </source>
</evidence>
<dbReference type="Proteomes" id="UP001595453">
    <property type="component" value="Unassembled WGS sequence"/>
</dbReference>
<proteinExistence type="predicted"/>
<dbReference type="Pfam" id="PF01590">
    <property type="entry name" value="GAF"/>
    <property type="match status" value="1"/>
</dbReference>
<sequence>MISTYLHNAGVSADPALVAATLQELELFLTSQPQVSGVWSYKVPELGEGGACSLFGHLQDEPFELHTVLEKTPASQQALDTLQTIVAFIEQKTAVDWFGIYQTRTTDTGAQLAKLAYRGAPSRPLFPLTPAFAATSNNVQVAMSGKGRVINDVASYVAKGGEYYTCDPKVQAEVCLPLFTESGECIGIIDAEAFQQGFFDEQKLVYFIAACIKIPQHLPQ</sequence>
<accession>A0ABV7CI88</accession>
<evidence type="ECO:0000259" key="1">
    <source>
        <dbReference type="Pfam" id="PF01590"/>
    </source>
</evidence>
<reference evidence="3" key="1">
    <citation type="journal article" date="2019" name="Int. J. Syst. Evol. Microbiol.">
        <title>The Global Catalogue of Microorganisms (GCM) 10K type strain sequencing project: providing services to taxonomists for standard genome sequencing and annotation.</title>
        <authorList>
            <consortium name="The Broad Institute Genomics Platform"/>
            <consortium name="The Broad Institute Genome Sequencing Center for Infectious Disease"/>
            <person name="Wu L."/>
            <person name="Ma J."/>
        </authorList>
    </citation>
    <scope>NUCLEOTIDE SEQUENCE [LARGE SCALE GENOMIC DNA]</scope>
    <source>
        <strain evidence="3">KCTC 42730</strain>
    </source>
</reference>
<dbReference type="Gene3D" id="3.30.450.40">
    <property type="match status" value="1"/>
</dbReference>
<name>A0ABV7CI88_9GAMM</name>
<organism evidence="2 3">
    <name type="scientific">Pseudoalteromonas fenneropenaei</name>
    <dbReference type="NCBI Taxonomy" id="1737459"/>
    <lineage>
        <taxon>Bacteria</taxon>
        <taxon>Pseudomonadati</taxon>
        <taxon>Pseudomonadota</taxon>
        <taxon>Gammaproteobacteria</taxon>
        <taxon>Alteromonadales</taxon>
        <taxon>Pseudoalteromonadaceae</taxon>
        <taxon>Pseudoalteromonas</taxon>
    </lineage>
</organism>
<dbReference type="InterPro" id="IPR003018">
    <property type="entry name" value="GAF"/>
</dbReference>
<dbReference type="RefSeq" id="WP_377122818.1">
    <property type="nucleotide sequence ID" value="NZ_JBHRSD010000011.1"/>
</dbReference>
<evidence type="ECO:0000313" key="3">
    <source>
        <dbReference type="Proteomes" id="UP001595453"/>
    </source>
</evidence>
<feature type="domain" description="GAF" evidence="1">
    <location>
        <begin position="80"/>
        <end position="201"/>
    </location>
</feature>